<dbReference type="AlphaFoldDB" id="A0A3B0X136"/>
<dbReference type="EMBL" id="UOFF01000360">
    <property type="protein sequence ID" value="VAW57232.1"/>
    <property type="molecule type" value="Genomic_DNA"/>
</dbReference>
<organism evidence="1">
    <name type="scientific">hydrothermal vent metagenome</name>
    <dbReference type="NCBI Taxonomy" id="652676"/>
    <lineage>
        <taxon>unclassified sequences</taxon>
        <taxon>metagenomes</taxon>
        <taxon>ecological metagenomes</taxon>
    </lineage>
</organism>
<protein>
    <submittedName>
        <fullName evidence="1">Uncharacterized protein</fullName>
    </submittedName>
</protein>
<name>A0A3B0X136_9ZZZZ</name>
<proteinExistence type="predicted"/>
<reference evidence="1" key="1">
    <citation type="submission" date="2018-06" db="EMBL/GenBank/DDBJ databases">
        <authorList>
            <person name="Zhirakovskaya E."/>
        </authorList>
    </citation>
    <scope>NUCLEOTIDE SEQUENCE</scope>
</reference>
<gene>
    <name evidence="1" type="ORF">MNBD_GAMMA07-979</name>
</gene>
<sequence length="71" mass="8328">MHKNNNEPIDLKSRIQIKFEALVKGDKRFIRPSFSSGSKLFTQPDEFNIEDMLSEVDGLMYMEKHHTKICL</sequence>
<evidence type="ECO:0000313" key="1">
    <source>
        <dbReference type="EMBL" id="VAW57232.1"/>
    </source>
</evidence>
<accession>A0A3B0X136</accession>